<reference evidence="2" key="1">
    <citation type="submission" date="2014-04" db="EMBL/GenBank/DDBJ databases">
        <title>Evolutionary Origins and Diversification of the Mycorrhizal Mutualists.</title>
        <authorList>
            <consortium name="DOE Joint Genome Institute"/>
            <consortium name="Mycorrhizal Genomics Consortium"/>
            <person name="Kohler A."/>
            <person name="Kuo A."/>
            <person name="Nagy L.G."/>
            <person name="Floudas D."/>
            <person name="Copeland A."/>
            <person name="Barry K.W."/>
            <person name="Cichocki N."/>
            <person name="Veneault-Fourrey C."/>
            <person name="LaButti K."/>
            <person name="Lindquist E.A."/>
            <person name="Lipzen A."/>
            <person name="Lundell T."/>
            <person name="Morin E."/>
            <person name="Murat C."/>
            <person name="Riley R."/>
            <person name="Ohm R."/>
            <person name="Sun H."/>
            <person name="Tunlid A."/>
            <person name="Henrissat B."/>
            <person name="Grigoriev I.V."/>
            <person name="Hibbett D.S."/>
            <person name="Martin F."/>
        </authorList>
    </citation>
    <scope>NUCLEOTIDE SEQUENCE [LARGE SCALE GENOMIC DNA]</scope>
    <source>
        <strain evidence="2">FD-334 SS-4</strain>
    </source>
</reference>
<organism evidence="1 2">
    <name type="scientific">Hypholoma sublateritium (strain FD-334 SS-4)</name>
    <dbReference type="NCBI Taxonomy" id="945553"/>
    <lineage>
        <taxon>Eukaryota</taxon>
        <taxon>Fungi</taxon>
        <taxon>Dikarya</taxon>
        <taxon>Basidiomycota</taxon>
        <taxon>Agaricomycotina</taxon>
        <taxon>Agaricomycetes</taxon>
        <taxon>Agaricomycetidae</taxon>
        <taxon>Agaricales</taxon>
        <taxon>Agaricineae</taxon>
        <taxon>Strophariaceae</taxon>
        <taxon>Hypholoma</taxon>
    </lineage>
</organism>
<evidence type="ECO:0000313" key="2">
    <source>
        <dbReference type="Proteomes" id="UP000054270"/>
    </source>
</evidence>
<gene>
    <name evidence="1" type="ORF">HYPSUDRAFT_60395</name>
</gene>
<dbReference type="AlphaFoldDB" id="A0A0D2N6R6"/>
<keyword evidence="2" id="KW-1185">Reference proteome</keyword>
<name>A0A0D2N6R6_HYPSF</name>
<protein>
    <submittedName>
        <fullName evidence="1">Uncharacterized protein</fullName>
    </submittedName>
</protein>
<dbReference type="Proteomes" id="UP000054270">
    <property type="component" value="Unassembled WGS sequence"/>
</dbReference>
<feature type="non-terminal residue" evidence="1">
    <location>
        <position position="135"/>
    </location>
</feature>
<accession>A0A0D2N6R6</accession>
<evidence type="ECO:0000313" key="1">
    <source>
        <dbReference type="EMBL" id="KJA12511.1"/>
    </source>
</evidence>
<dbReference type="OrthoDB" id="3058329at2759"/>
<sequence>MASSIPRKSIFTAEERALIRPFQATYLAAKSSAARKDIAITTILPSLIGKWEAELPPGEVIDTDQASKNILMWIRNNWRLGDSASKAKLRVKRTDIIWMLHQDRVFQEIAKLKNLTEATSATPGWFQFRMKAIGQ</sequence>
<proteinExistence type="predicted"/>
<dbReference type="EMBL" id="KN818216">
    <property type="protein sequence ID" value="KJA12511.1"/>
    <property type="molecule type" value="Genomic_DNA"/>
</dbReference>